<name>A0A161L8U2_9BACT</name>
<dbReference type="EMBL" id="BDCR01000004">
    <property type="protein sequence ID" value="GAT63674.1"/>
    <property type="molecule type" value="Genomic_DNA"/>
</dbReference>
<dbReference type="AlphaFoldDB" id="A0A161L8U2"/>
<organism evidence="1 2">
    <name type="scientific">Paludibacter jiangxiensis</name>
    <dbReference type="NCBI Taxonomy" id="681398"/>
    <lineage>
        <taxon>Bacteria</taxon>
        <taxon>Pseudomonadati</taxon>
        <taxon>Bacteroidota</taxon>
        <taxon>Bacteroidia</taxon>
        <taxon>Bacteroidales</taxon>
        <taxon>Paludibacteraceae</taxon>
        <taxon>Paludibacter</taxon>
    </lineage>
</organism>
<dbReference type="RefSeq" id="WP_068705095.1">
    <property type="nucleotide sequence ID" value="NZ_BDCR01000004.1"/>
</dbReference>
<sequence>MNKEVLLALIDKDIKELAILNKGFAENDIVSATILGLAKAKAENILTGLVQLGEMQNAPQPVVEAKQEESPVCPAVEETPQVTVSEPEKTIELELDPEIETVIEPEIPAVPEPELPEPAPVEPAPMPEAEPVVETKPEEEITKHSLAEVLNTNGHSLNDHLVEKSEPSLANILSNSKVEDLRQALSLAERFRFQRELFNGNGEKMNTTLSLLNAMKTEEEAVAYLSALGWQEEDGCVGEFKQLVHRKFL</sequence>
<dbReference type="Proteomes" id="UP000076586">
    <property type="component" value="Unassembled WGS sequence"/>
</dbReference>
<accession>A0A161L8U2</accession>
<comment type="caution">
    <text evidence="1">The sequence shown here is derived from an EMBL/GenBank/DDBJ whole genome shotgun (WGS) entry which is preliminary data.</text>
</comment>
<reference evidence="2" key="1">
    <citation type="submission" date="2016-04" db="EMBL/GenBank/DDBJ databases">
        <title>Draft genome sequence of Paludibacter jiangxiensis strain NM7.</title>
        <authorList>
            <person name="Qiu Y."/>
            <person name="Matsuura N."/>
            <person name="Ohashi A."/>
            <person name="Tourlousse M.D."/>
            <person name="Sekiguchi Y."/>
        </authorList>
    </citation>
    <scope>NUCLEOTIDE SEQUENCE [LARGE SCALE GENOMIC DNA]</scope>
    <source>
        <strain evidence="2">NM7</strain>
    </source>
</reference>
<dbReference type="OrthoDB" id="1100725at2"/>
<dbReference type="STRING" id="681398.PJIAN_4215"/>
<gene>
    <name evidence="1" type="ORF">PJIAN_4215</name>
</gene>
<proteinExistence type="predicted"/>
<evidence type="ECO:0000313" key="2">
    <source>
        <dbReference type="Proteomes" id="UP000076586"/>
    </source>
</evidence>
<evidence type="ECO:0000313" key="1">
    <source>
        <dbReference type="EMBL" id="GAT63674.1"/>
    </source>
</evidence>
<keyword evidence="2" id="KW-1185">Reference proteome</keyword>
<reference evidence="2" key="2">
    <citation type="journal article" date="2017" name="Genome Announc.">
        <title>Draft genome sequence of Paludibacter jiangxiensis NM7(T), a propionate-producing fermentative bacterium.</title>
        <authorList>
            <person name="Qiu Y.-L."/>
            <person name="Tourlousse D.M."/>
            <person name="Matsuura N."/>
            <person name="Ohashi A."/>
            <person name="Sekiguchi Y."/>
        </authorList>
    </citation>
    <scope>NUCLEOTIDE SEQUENCE [LARGE SCALE GENOMIC DNA]</scope>
    <source>
        <strain evidence="2">NM7</strain>
    </source>
</reference>
<protein>
    <submittedName>
        <fullName evidence="1">Uncharacterized protein</fullName>
    </submittedName>
</protein>